<dbReference type="WBParaSite" id="Csp11.Scaffold21.g88.t1">
    <property type="protein sequence ID" value="Csp11.Scaffold21.g88.t1"/>
    <property type="gene ID" value="Csp11.Scaffold21.g88"/>
</dbReference>
<dbReference type="Proteomes" id="UP000095282">
    <property type="component" value="Unplaced"/>
</dbReference>
<evidence type="ECO:0000313" key="3">
    <source>
        <dbReference type="WBParaSite" id="Csp11.Scaffold21.g88.t1"/>
    </source>
</evidence>
<sequence length="216" mass="23918">MPKLPSVNFANKKHEIAKHEIVTSGPLLLEEPSSPQILSPSDGKNINVPSTSSVSFDTPESVNRDKVLIQRPAQIATPFPKKMKLSGAQAPTKPLGKFRPPYQRVTAWTPPVKNIGLRPAPTKLPSDGILFESDSNPTQDSSKVERQVVVAGDDPPMTPPATTLPLRSTPFETRAFIIYSDDILHEIQRKELSISDFTRILEKHKNKQSFSSEYNV</sequence>
<dbReference type="AlphaFoldDB" id="A0A1I7SXX2"/>
<protein>
    <submittedName>
        <fullName evidence="3">Extensin-like</fullName>
    </submittedName>
</protein>
<feature type="region of interest" description="Disordered" evidence="1">
    <location>
        <begin position="82"/>
        <end position="102"/>
    </location>
</feature>
<proteinExistence type="predicted"/>
<evidence type="ECO:0000313" key="2">
    <source>
        <dbReference type="Proteomes" id="UP000095282"/>
    </source>
</evidence>
<name>A0A1I7SXX2_9PELO</name>
<feature type="region of interest" description="Disordered" evidence="1">
    <location>
        <begin position="30"/>
        <end position="63"/>
    </location>
</feature>
<reference evidence="3" key="1">
    <citation type="submission" date="2016-11" db="UniProtKB">
        <authorList>
            <consortium name="WormBaseParasite"/>
        </authorList>
    </citation>
    <scope>IDENTIFICATION</scope>
</reference>
<feature type="compositionally biased region" description="Polar residues" evidence="1">
    <location>
        <begin position="33"/>
        <end position="61"/>
    </location>
</feature>
<accession>A0A1I7SXX2</accession>
<evidence type="ECO:0000256" key="1">
    <source>
        <dbReference type="SAM" id="MobiDB-lite"/>
    </source>
</evidence>
<organism evidence="2 3">
    <name type="scientific">Caenorhabditis tropicalis</name>
    <dbReference type="NCBI Taxonomy" id="1561998"/>
    <lineage>
        <taxon>Eukaryota</taxon>
        <taxon>Metazoa</taxon>
        <taxon>Ecdysozoa</taxon>
        <taxon>Nematoda</taxon>
        <taxon>Chromadorea</taxon>
        <taxon>Rhabditida</taxon>
        <taxon>Rhabditina</taxon>
        <taxon>Rhabditomorpha</taxon>
        <taxon>Rhabditoidea</taxon>
        <taxon>Rhabditidae</taxon>
        <taxon>Peloderinae</taxon>
        <taxon>Caenorhabditis</taxon>
    </lineage>
</organism>
<keyword evidence="2" id="KW-1185">Reference proteome</keyword>